<sequence length="576" mass="63290">MSVVAPLKSLDELIRYKRPPLCVVEPLRDIERGEPGRPKILYCHDTDIYLEDKYVYGSNKMDSYRFYHWQIIDTFVYYSHHMVTIPPPCWITAAHKHGVKVLGTFTLEPDEGIKAVNKIKGGNQIAAVASQLALIAARSRFDGWLVRIATRMDGSAGRFVNELLTAIAQETHRSVPGSTVIWQDSILPNGTVEPQSELNDRNWGFFNMCDGILLNYQWNESLLQNSANRAGKRKGDVYVGVDVFARDTCYNGGYDMHKAVAIVRGYGLSAAILGAGWVVEKQEKKKFTENQCLLWALPDDCSSEWRAKTLPLSTTFCQGFGTSQYKQGQAVMSAPWFNLSRQELQPRDQGMMLCGGGGSAMVHTAEAYKGGGCLRLAYDPKQAPGSTVIPYFRLFGCDLPLGSLCVSYTYKTPSCLAGHDINLILKVRDATGKREELSIGSIITVPQGGNYIVKRDISNNPQGDPGSSATLWLTRKYHVKDATGSAVLEETGMAFGSHEQNAFLVGELVLKRPDGAASSKAAKDSDAEASSDEDSAGRPETEEKLQEWLAKSTAMNTGQADGPVTFDISMSSDESD</sequence>
<name>A0ACB8CP77_DERSI</name>
<dbReference type="EMBL" id="CM023474">
    <property type="protein sequence ID" value="KAH7948809.1"/>
    <property type="molecule type" value="Genomic_DNA"/>
</dbReference>
<evidence type="ECO:0000313" key="1">
    <source>
        <dbReference type="EMBL" id="KAH7948809.1"/>
    </source>
</evidence>
<protein>
    <submittedName>
        <fullName evidence="1">Uncharacterized protein</fullName>
    </submittedName>
</protein>
<keyword evidence="2" id="KW-1185">Reference proteome</keyword>
<organism evidence="1 2">
    <name type="scientific">Dermacentor silvarum</name>
    <name type="common">Tick</name>
    <dbReference type="NCBI Taxonomy" id="543639"/>
    <lineage>
        <taxon>Eukaryota</taxon>
        <taxon>Metazoa</taxon>
        <taxon>Ecdysozoa</taxon>
        <taxon>Arthropoda</taxon>
        <taxon>Chelicerata</taxon>
        <taxon>Arachnida</taxon>
        <taxon>Acari</taxon>
        <taxon>Parasitiformes</taxon>
        <taxon>Ixodida</taxon>
        <taxon>Ixodoidea</taxon>
        <taxon>Ixodidae</taxon>
        <taxon>Rhipicephalinae</taxon>
        <taxon>Dermacentor</taxon>
    </lineage>
</organism>
<evidence type="ECO:0000313" key="2">
    <source>
        <dbReference type="Proteomes" id="UP000821865"/>
    </source>
</evidence>
<accession>A0ACB8CP77</accession>
<gene>
    <name evidence="1" type="ORF">HPB49_002503</name>
</gene>
<comment type="caution">
    <text evidence="1">The sequence shown here is derived from an EMBL/GenBank/DDBJ whole genome shotgun (WGS) entry which is preliminary data.</text>
</comment>
<dbReference type="Proteomes" id="UP000821865">
    <property type="component" value="Chromosome 5"/>
</dbReference>
<reference evidence="1" key="1">
    <citation type="submission" date="2020-05" db="EMBL/GenBank/DDBJ databases">
        <title>Large-scale comparative analyses of tick genomes elucidate their genetic diversity and vector capacities.</title>
        <authorList>
            <person name="Jia N."/>
            <person name="Wang J."/>
            <person name="Shi W."/>
            <person name="Du L."/>
            <person name="Sun Y."/>
            <person name="Zhan W."/>
            <person name="Jiang J."/>
            <person name="Wang Q."/>
            <person name="Zhang B."/>
            <person name="Ji P."/>
            <person name="Sakyi L.B."/>
            <person name="Cui X."/>
            <person name="Yuan T."/>
            <person name="Jiang B."/>
            <person name="Yang W."/>
            <person name="Lam T.T.-Y."/>
            <person name="Chang Q."/>
            <person name="Ding S."/>
            <person name="Wang X."/>
            <person name="Zhu J."/>
            <person name="Ruan X."/>
            <person name="Zhao L."/>
            <person name="Wei J."/>
            <person name="Que T."/>
            <person name="Du C."/>
            <person name="Cheng J."/>
            <person name="Dai P."/>
            <person name="Han X."/>
            <person name="Huang E."/>
            <person name="Gao Y."/>
            <person name="Liu J."/>
            <person name="Shao H."/>
            <person name="Ye R."/>
            <person name="Li L."/>
            <person name="Wei W."/>
            <person name="Wang X."/>
            <person name="Wang C."/>
            <person name="Yang T."/>
            <person name="Huo Q."/>
            <person name="Li W."/>
            <person name="Guo W."/>
            <person name="Chen H."/>
            <person name="Zhou L."/>
            <person name="Ni X."/>
            <person name="Tian J."/>
            <person name="Zhou Y."/>
            <person name="Sheng Y."/>
            <person name="Liu T."/>
            <person name="Pan Y."/>
            <person name="Xia L."/>
            <person name="Li J."/>
            <person name="Zhao F."/>
            <person name="Cao W."/>
        </authorList>
    </citation>
    <scope>NUCLEOTIDE SEQUENCE</scope>
    <source>
        <strain evidence="1">Dsil-2018</strain>
    </source>
</reference>
<proteinExistence type="predicted"/>